<dbReference type="EMBL" id="CM056743">
    <property type="protein sequence ID" value="KAJ8670236.1"/>
    <property type="molecule type" value="Genomic_DNA"/>
</dbReference>
<accession>A0ACC2NGM4</accession>
<keyword evidence="2" id="KW-1185">Reference proteome</keyword>
<dbReference type="Proteomes" id="UP001239111">
    <property type="component" value="Chromosome 3"/>
</dbReference>
<name>A0ACC2NGM4_9HYME</name>
<protein>
    <submittedName>
        <fullName evidence="1">Uncharacterized protein</fullName>
    </submittedName>
</protein>
<evidence type="ECO:0000313" key="2">
    <source>
        <dbReference type="Proteomes" id="UP001239111"/>
    </source>
</evidence>
<evidence type="ECO:0000313" key="1">
    <source>
        <dbReference type="EMBL" id="KAJ8670236.1"/>
    </source>
</evidence>
<comment type="caution">
    <text evidence="1">The sequence shown here is derived from an EMBL/GenBank/DDBJ whole genome shotgun (WGS) entry which is preliminary data.</text>
</comment>
<gene>
    <name evidence="1" type="ORF">QAD02_001495</name>
</gene>
<organism evidence="1 2">
    <name type="scientific">Eretmocerus hayati</name>
    <dbReference type="NCBI Taxonomy" id="131215"/>
    <lineage>
        <taxon>Eukaryota</taxon>
        <taxon>Metazoa</taxon>
        <taxon>Ecdysozoa</taxon>
        <taxon>Arthropoda</taxon>
        <taxon>Hexapoda</taxon>
        <taxon>Insecta</taxon>
        <taxon>Pterygota</taxon>
        <taxon>Neoptera</taxon>
        <taxon>Endopterygota</taxon>
        <taxon>Hymenoptera</taxon>
        <taxon>Apocrita</taxon>
        <taxon>Proctotrupomorpha</taxon>
        <taxon>Chalcidoidea</taxon>
        <taxon>Aphelinidae</taxon>
        <taxon>Aphelininae</taxon>
        <taxon>Eretmocerus</taxon>
    </lineage>
</organism>
<proteinExistence type="predicted"/>
<sequence length="247" mass="28318">MNSIVRSCTTNKYLNPSYSHDWRSIKTICIRLLKPWGAIGFVTIPLHRVLFFNIQEFYNKGGLPGVIGVIDEVQIEIISPGRSMGEVFRNRKSYFSINVLVVVDTRGRILHIDVRNPGFVHDSTYVDRSGFNIISIEHREEGNLVGDNGFACLPHLVTRFVSPAGEAQKLYNDCVILTRNIVERIFGDWKQTFQCLKEMILYYIDNTLSIICATAVLWNINIQLKLQIERDLEHTVFENERAINLGN</sequence>
<reference evidence="1" key="1">
    <citation type="submission" date="2023-04" db="EMBL/GenBank/DDBJ databases">
        <title>A chromosome-level genome assembly of the parasitoid wasp Eretmocerus hayati.</title>
        <authorList>
            <person name="Zhong Y."/>
            <person name="Liu S."/>
            <person name="Liu Y."/>
        </authorList>
    </citation>
    <scope>NUCLEOTIDE SEQUENCE</scope>
    <source>
        <strain evidence="1">ZJU_SS_LIU_2023</strain>
    </source>
</reference>